<protein>
    <submittedName>
        <fullName evidence="1">Uncharacterized protein</fullName>
    </submittedName>
</protein>
<accession>A0A0E9PEV8</accession>
<evidence type="ECO:0000313" key="1">
    <source>
        <dbReference type="EMBL" id="JAH03074.1"/>
    </source>
</evidence>
<dbReference type="EMBL" id="GBXM01105503">
    <property type="protein sequence ID" value="JAH03074.1"/>
    <property type="molecule type" value="Transcribed_RNA"/>
</dbReference>
<reference evidence="1" key="1">
    <citation type="submission" date="2014-11" db="EMBL/GenBank/DDBJ databases">
        <authorList>
            <person name="Amaro Gonzalez C."/>
        </authorList>
    </citation>
    <scope>NUCLEOTIDE SEQUENCE</scope>
</reference>
<proteinExistence type="predicted"/>
<reference evidence="1" key="2">
    <citation type="journal article" date="2015" name="Fish Shellfish Immunol.">
        <title>Early steps in the European eel (Anguilla anguilla)-Vibrio vulnificus interaction in the gills: Role of the RtxA13 toxin.</title>
        <authorList>
            <person name="Callol A."/>
            <person name="Pajuelo D."/>
            <person name="Ebbesson L."/>
            <person name="Teles M."/>
            <person name="MacKenzie S."/>
            <person name="Amaro C."/>
        </authorList>
    </citation>
    <scope>NUCLEOTIDE SEQUENCE</scope>
</reference>
<organism evidence="1">
    <name type="scientific">Anguilla anguilla</name>
    <name type="common">European freshwater eel</name>
    <name type="synonym">Muraena anguilla</name>
    <dbReference type="NCBI Taxonomy" id="7936"/>
    <lineage>
        <taxon>Eukaryota</taxon>
        <taxon>Metazoa</taxon>
        <taxon>Chordata</taxon>
        <taxon>Craniata</taxon>
        <taxon>Vertebrata</taxon>
        <taxon>Euteleostomi</taxon>
        <taxon>Actinopterygii</taxon>
        <taxon>Neopterygii</taxon>
        <taxon>Teleostei</taxon>
        <taxon>Anguilliformes</taxon>
        <taxon>Anguillidae</taxon>
        <taxon>Anguilla</taxon>
    </lineage>
</organism>
<name>A0A0E9PEV8_ANGAN</name>
<sequence length="47" mass="5609">MKNLFVNFFRKPTYTEQQRKAIARYVKFTTEKIILTLLPRSSSKNIS</sequence>
<dbReference type="AlphaFoldDB" id="A0A0E9PEV8"/>